<dbReference type="AlphaFoldDB" id="K0JS59"/>
<accession>K0JS59</accession>
<dbReference type="STRING" id="1179773.BN6_10140"/>
<sequence length="239" mass="25858">MSTPRFPHPQIRDRSSRSCSVRPKIEDMTDATKTAATTTSVIKTDVTTTGLVKTDVIKTADLKAAGVPRYVIDLRCRPGGPWQRILPGVLLLAAAPPTRAQQVRAALAYVGPEAVLTGVDALREQGFPHLPLPPSIHILQPASCRKTGRGELLLERTTRLPTPVRKDGLPLAPPLRAVLDAARQESHPHRRHAVLTSAIRSGYTPDALLAELDAGSQRGAAVPRTALRKLAHFRRAAFT</sequence>
<name>K0JS59_SACES</name>
<dbReference type="KEGG" id="sesp:BN6_10140"/>
<protein>
    <recommendedName>
        <fullName evidence="4">AbiEi antitoxin C-terminal domain-containing protein</fullName>
    </recommendedName>
</protein>
<dbReference type="PATRIC" id="fig|1179773.3.peg.1016"/>
<evidence type="ECO:0000256" key="1">
    <source>
        <dbReference type="SAM" id="MobiDB-lite"/>
    </source>
</evidence>
<evidence type="ECO:0000313" key="3">
    <source>
        <dbReference type="Proteomes" id="UP000006281"/>
    </source>
</evidence>
<dbReference type="BioCyc" id="SESP1179773:BN6_RS05000-MONOMER"/>
<gene>
    <name evidence="2" type="ordered locus">BN6_10140</name>
</gene>
<dbReference type="Proteomes" id="UP000006281">
    <property type="component" value="Chromosome"/>
</dbReference>
<dbReference type="HOGENOM" id="CLU_1160407_0_0_11"/>
<evidence type="ECO:0008006" key="4">
    <source>
        <dbReference type="Google" id="ProtNLM"/>
    </source>
</evidence>
<proteinExistence type="predicted"/>
<dbReference type="eggNOG" id="ENOG5033QES">
    <property type="taxonomic scope" value="Bacteria"/>
</dbReference>
<evidence type="ECO:0000313" key="2">
    <source>
        <dbReference type="EMBL" id="CCH28342.1"/>
    </source>
</evidence>
<keyword evidence="3" id="KW-1185">Reference proteome</keyword>
<reference evidence="2 3" key="1">
    <citation type="journal article" date="2012" name="BMC Genomics">
        <title>Complete genome sequence of Saccharothrix espanaensis DSM 44229T and comparison to the other completely sequenced Pseudonocardiaceae.</title>
        <authorList>
            <person name="Strobel T."/>
            <person name="Al-Dilaimi A."/>
            <person name="Blom J."/>
            <person name="Gessner A."/>
            <person name="Kalinowski J."/>
            <person name="Luzhetska M."/>
            <person name="Puhler A."/>
            <person name="Szczepanowski R."/>
            <person name="Bechthold A."/>
            <person name="Ruckert C."/>
        </authorList>
    </citation>
    <scope>NUCLEOTIDE SEQUENCE [LARGE SCALE GENOMIC DNA]</scope>
    <source>
        <strain evidence="3">ATCC 51144 / DSM 44229 / JCM 9112 / NBRC 15066 / NRRL 15764</strain>
    </source>
</reference>
<feature type="region of interest" description="Disordered" evidence="1">
    <location>
        <begin position="1"/>
        <end position="21"/>
    </location>
</feature>
<dbReference type="EMBL" id="HE804045">
    <property type="protein sequence ID" value="CCH28342.1"/>
    <property type="molecule type" value="Genomic_DNA"/>
</dbReference>
<organism evidence="2 3">
    <name type="scientific">Saccharothrix espanaensis (strain ATCC 51144 / DSM 44229 / JCM 9112 / NBRC 15066 / NRRL 15764)</name>
    <dbReference type="NCBI Taxonomy" id="1179773"/>
    <lineage>
        <taxon>Bacteria</taxon>
        <taxon>Bacillati</taxon>
        <taxon>Actinomycetota</taxon>
        <taxon>Actinomycetes</taxon>
        <taxon>Pseudonocardiales</taxon>
        <taxon>Pseudonocardiaceae</taxon>
        <taxon>Saccharothrix</taxon>
    </lineage>
</organism>